<dbReference type="SUPFAM" id="SSF55282">
    <property type="entry name" value="RL5-like"/>
    <property type="match status" value="1"/>
</dbReference>
<sequence>MRPLLQEYYESIVRPLLINKIGPKDIGKIPRLYQCILKTGVLPPGVPMANQMLAMEWIGQKDAQIIRKMLFLSLKGERMYEFLTQGVVFSAFRRTPDKQLVIPDLYSFPQLKFHKNEIGSLAPVYVDLKVEGVYPELLTESLKLGPSGLKEYVPELLRIQLAKAKYKEEKRKASSSSPKK</sequence>
<proteinExistence type="predicted"/>
<evidence type="ECO:0000313" key="1">
    <source>
        <dbReference type="EMBL" id="GJQ14429.1"/>
    </source>
</evidence>
<gene>
    <name evidence="1" type="ORF">GpartN1_g6220.t1</name>
</gene>
<dbReference type="AlphaFoldDB" id="A0A9C7Q178"/>
<keyword evidence="2" id="KW-1185">Reference proteome</keyword>
<comment type="caution">
    <text evidence="1">The sequence shown here is derived from an EMBL/GenBank/DDBJ whole genome shotgun (WGS) entry which is preliminary data.</text>
</comment>
<accession>A0A9C7Q178</accession>
<reference evidence="1" key="2">
    <citation type="submission" date="2022-01" db="EMBL/GenBank/DDBJ databases">
        <authorList>
            <person name="Hirooka S."/>
            <person name="Miyagishima S.Y."/>
        </authorList>
    </citation>
    <scope>NUCLEOTIDE SEQUENCE</scope>
    <source>
        <strain evidence="1">NBRC 102759</strain>
    </source>
</reference>
<evidence type="ECO:0000313" key="2">
    <source>
        <dbReference type="Proteomes" id="UP001061958"/>
    </source>
</evidence>
<reference evidence="1" key="1">
    <citation type="journal article" date="2022" name="Proc. Natl. Acad. Sci. U.S.A.">
        <title>Life cycle and functional genomics of the unicellular red alga Galdieria for elucidating algal and plant evolution and industrial use.</title>
        <authorList>
            <person name="Hirooka S."/>
            <person name="Itabashi T."/>
            <person name="Ichinose T.M."/>
            <person name="Onuma R."/>
            <person name="Fujiwara T."/>
            <person name="Yamashita S."/>
            <person name="Jong L.W."/>
            <person name="Tomita R."/>
            <person name="Iwane A.H."/>
            <person name="Miyagishima S.Y."/>
        </authorList>
    </citation>
    <scope>NUCLEOTIDE SEQUENCE</scope>
    <source>
        <strain evidence="1">NBRC 102759</strain>
    </source>
</reference>
<dbReference type="OrthoDB" id="10284548at2759"/>
<dbReference type="InterPro" id="IPR022803">
    <property type="entry name" value="Ribosomal_uL5_dom_sf"/>
</dbReference>
<name>A0A9C7Q178_9RHOD</name>
<dbReference type="Proteomes" id="UP001061958">
    <property type="component" value="Unassembled WGS sequence"/>
</dbReference>
<protein>
    <submittedName>
        <fullName evidence="1">Uncharacterized protein</fullName>
    </submittedName>
</protein>
<dbReference type="EMBL" id="BQMJ01000055">
    <property type="protein sequence ID" value="GJQ14429.1"/>
    <property type="molecule type" value="Genomic_DNA"/>
</dbReference>
<organism evidence="1 2">
    <name type="scientific">Galdieria partita</name>
    <dbReference type="NCBI Taxonomy" id="83374"/>
    <lineage>
        <taxon>Eukaryota</taxon>
        <taxon>Rhodophyta</taxon>
        <taxon>Bangiophyceae</taxon>
        <taxon>Galdieriales</taxon>
        <taxon>Galdieriaceae</taxon>
        <taxon>Galdieria</taxon>
    </lineage>
</organism>